<keyword evidence="3" id="KW-1185">Reference proteome</keyword>
<feature type="region of interest" description="Disordered" evidence="1">
    <location>
        <begin position="31"/>
        <end position="57"/>
    </location>
</feature>
<sequence length="57" mass="6628">MQTKEVEKMGMKDLIKKIIPKEKDCCSLEIEEKRQDEKMENESGAQETQGNQKIAEK</sequence>
<proteinExistence type="predicted"/>
<dbReference type="Proteomes" id="UP001455384">
    <property type="component" value="Chromosome"/>
</dbReference>
<evidence type="ECO:0000313" key="2">
    <source>
        <dbReference type="EMBL" id="WZX30770.2"/>
    </source>
</evidence>
<name>A0ABZ3CL46_9STAP</name>
<gene>
    <name evidence="2" type="ORF">RQP18_06130</name>
</gene>
<dbReference type="EMBL" id="CP138333">
    <property type="protein sequence ID" value="WZX30770.2"/>
    <property type="molecule type" value="Genomic_DNA"/>
</dbReference>
<feature type="compositionally biased region" description="Basic and acidic residues" evidence="1">
    <location>
        <begin position="31"/>
        <end position="41"/>
    </location>
</feature>
<organism evidence="2 3">
    <name type="scientific">Salinicoccus bachuensis</name>
    <dbReference type="NCBI Taxonomy" id="3136731"/>
    <lineage>
        <taxon>Bacteria</taxon>
        <taxon>Bacillati</taxon>
        <taxon>Bacillota</taxon>
        <taxon>Bacilli</taxon>
        <taxon>Bacillales</taxon>
        <taxon>Staphylococcaceae</taxon>
        <taxon>Salinicoccus</taxon>
    </lineage>
</organism>
<accession>A0ABZ3CL46</accession>
<reference evidence="3" key="1">
    <citation type="submission" date="2023-10" db="EMBL/GenBank/DDBJ databases">
        <title>Genome analysis and identification of Salinococcus sp. Bachu38 nov., a PGPR from the rhizosphere of Tamarix.</title>
        <authorList>
            <person name="Liang Z."/>
            <person name="Zhang X."/>
            <person name="Jia J."/>
            <person name="Chen X."/>
            <person name="Wang Y."/>
            <person name="Wang Q."/>
            <person name="Wang R."/>
        </authorList>
    </citation>
    <scope>NUCLEOTIDE SEQUENCE [LARGE SCALE GENOMIC DNA]</scope>
    <source>
        <strain evidence="3">Bachu38</strain>
    </source>
</reference>
<feature type="compositionally biased region" description="Polar residues" evidence="1">
    <location>
        <begin position="43"/>
        <end position="57"/>
    </location>
</feature>
<evidence type="ECO:0000256" key="1">
    <source>
        <dbReference type="SAM" id="MobiDB-lite"/>
    </source>
</evidence>
<evidence type="ECO:0000313" key="3">
    <source>
        <dbReference type="Proteomes" id="UP001455384"/>
    </source>
</evidence>
<dbReference type="RefSeq" id="WP_373446146.1">
    <property type="nucleotide sequence ID" value="NZ_CP138333.2"/>
</dbReference>
<protein>
    <submittedName>
        <fullName evidence="2">Uncharacterized protein</fullName>
    </submittedName>
</protein>